<dbReference type="Gene3D" id="2.30.130.30">
    <property type="entry name" value="Hypothetical protein"/>
    <property type="match status" value="1"/>
</dbReference>
<keyword evidence="1" id="KW-0378">Hydrolase</keyword>
<feature type="region of interest" description="Disordered" evidence="2">
    <location>
        <begin position="607"/>
        <end position="636"/>
    </location>
</feature>
<dbReference type="PROSITE" id="PS51462">
    <property type="entry name" value="NUDIX"/>
    <property type="match status" value="1"/>
</dbReference>
<dbReference type="InterPro" id="IPR002575">
    <property type="entry name" value="Aminoglycoside_PTrfase"/>
</dbReference>
<sequence>MSTHPADPPQEVRQLTEQAVGHIAAWTDTSWDRESSRVWRARGAHGEWYVKVHQNARFHHREVEAYRSRVPRLGASAPTLVAHDSALHAVVVTAVPGHPLHGLAHPPEQRRRLFHEIGSLAATIHRSAATPIPTTEGVPELAKVERHLAAARPYLNREDEEFIRSTVARAEEVPSLARVPAHGDFQLRNLLLDEDGSLSVIDFGRSEPGPAIRDLVRLSDAWATQPCLHDAFMSGYGRGLTPAEEESFVIDSTLDALSGIQYGATRSDAETQEPGAPHPGAPATPRPPPVNDPRKNPAAKQPRFPFHGPQPPTVQPQHRSEAKVPDDTQQAIPAVPSPTTGDEPQEHHMHLLPRYYRQVEAGRKTIEVRVATPQKRAVAAGDTVVFHDRETGRELDVIVQRITPYPSFEDLLRSENPTRINPDGSPEELLANLRNIYPPAKENLGVLAIEFDHRPGRQGRPIPMTPAEYVRTVPHHTAYGCLYIRDEHDRPVQLRSVYGNRLWQFPGGNTDTGEDPLETARREATEETGLELGQGRPRLLLTHYLHPGPHWPMGKIGFIFDGGNLTTEQLRRIRLDPAEHDMWAVHDLPEWQRLMGEVPFARLEATERARTGDGPHYLVSGRPLSHARTPGGDRDR</sequence>
<dbReference type="Proteomes" id="UP001596409">
    <property type="component" value="Unassembled WGS sequence"/>
</dbReference>
<accession>A0ABW2E340</accession>
<dbReference type="RefSeq" id="WP_229881266.1">
    <property type="nucleotide sequence ID" value="NZ_BMWA01000018.1"/>
</dbReference>
<gene>
    <name evidence="4" type="ORF">ACFQMH_22925</name>
</gene>
<dbReference type="Gene3D" id="3.90.79.10">
    <property type="entry name" value="Nucleoside Triphosphate Pyrophosphohydrolase"/>
    <property type="match status" value="1"/>
</dbReference>
<dbReference type="PROSITE" id="PS00893">
    <property type="entry name" value="NUDIX_BOX"/>
    <property type="match status" value="1"/>
</dbReference>
<dbReference type="InterPro" id="IPR015797">
    <property type="entry name" value="NUDIX_hydrolase-like_dom_sf"/>
</dbReference>
<dbReference type="InterPro" id="IPR007374">
    <property type="entry name" value="ASCH_domain"/>
</dbReference>
<dbReference type="InterPro" id="IPR000086">
    <property type="entry name" value="NUDIX_hydrolase_dom"/>
</dbReference>
<dbReference type="SUPFAM" id="SSF88697">
    <property type="entry name" value="PUA domain-like"/>
    <property type="match status" value="1"/>
</dbReference>
<evidence type="ECO:0000313" key="5">
    <source>
        <dbReference type="Proteomes" id="UP001596409"/>
    </source>
</evidence>
<evidence type="ECO:0000256" key="1">
    <source>
        <dbReference type="ARBA" id="ARBA00022801"/>
    </source>
</evidence>
<feature type="region of interest" description="Disordered" evidence="2">
    <location>
        <begin position="266"/>
        <end position="346"/>
    </location>
</feature>
<dbReference type="Pfam" id="PF00293">
    <property type="entry name" value="NUDIX"/>
    <property type="match status" value="1"/>
</dbReference>
<proteinExistence type="predicted"/>
<evidence type="ECO:0000313" key="4">
    <source>
        <dbReference type="EMBL" id="MFC7014516.1"/>
    </source>
</evidence>
<feature type="compositionally biased region" description="Pro residues" evidence="2">
    <location>
        <begin position="276"/>
        <end position="291"/>
    </location>
</feature>
<evidence type="ECO:0000259" key="3">
    <source>
        <dbReference type="PROSITE" id="PS51462"/>
    </source>
</evidence>
<dbReference type="InterPro" id="IPR011009">
    <property type="entry name" value="Kinase-like_dom_sf"/>
</dbReference>
<evidence type="ECO:0000256" key="2">
    <source>
        <dbReference type="SAM" id="MobiDB-lite"/>
    </source>
</evidence>
<dbReference type="Pfam" id="PF04266">
    <property type="entry name" value="ASCH"/>
    <property type="match status" value="1"/>
</dbReference>
<feature type="compositionally biased region" description="Polar residues" evidence="2">
    <location>
        <begin position="327"/>
        <end position="342"/>
    </location>
</feature>
<dbReference type="Gene3D" id="3.90.1200.10">
    <property type="match status" value="1"/>
</dbReference>
<dbReference type="EMBL" id="JBHSYM010000049">
    <property type="protein sequence ID" value="MFC7014516.1"/>
    <property type="molecule type" value="Genomic_DNA"/>
</dbReference>
<reference evidence="5" key="1">
    <citation type="journal article" date="2019" name="Int. J. Syst. Evol. Microbiol.">
        <title>The Global Catalogue of Microorganisms (GCM) 10K type strain sequencing project: providing services to taxonomists for standard genome sequencing and annotation.</title>
        <authorList>
            <consortium name="The Broad Institute Genomics Platform"/>
            <consortium name="The Broad Institute Genome Sequencing Center for Infectious Disease"/>
            <person name="Wu L."/>
            <person name="Ma J."/>
        </authorList>
    </citation>
    <scope>NUCLEOTIDE SEQUENCE [LARGE SCALE GENOMIC DNA]</scope>
    <source>
        <strain evidence="5">JCM 4855</strain>
    </source>
</reference>
<keyword evidence="5" id="KW-1185">Reference proteome</keyword>
<protein>
    <submittedName>
        <fullName evidence="4">Phosphotransferase</fullName>
    </submittedName>
</protein>
<name>A0ABW2E340_9ACTN</name>
<dbReference type="SUPFAM" id="SSF55811">
    <property type="entry name" value="Nudix"/>
    <property type="match status" value="1"/>
</dbReference>
<feature type="domain" description="Nudix hydrolase" evidence="3">
    <location>
        <begin position="474"/>
        <end position="611"/>
    </location>
</feature>
<dbReference type="SUPFAM" id="SSF56112">
    <property type="entry name" value="Protein kinase-like (PK-like)"/>
    <property type="match status" value="1"/>
</dbReference>
<dbReference type="InterPro" id="IPR020084">
    <property type="entry name" value="NUDIX_hydrolase_CS"/>
</dbReference>
<comment type="caution">
    <text evidence="4">The sequence shown here is derived from an EMBL/GenBank/DDBJ whole genome shotgun (WGS) entry which is preliminary data.</text>
</comment>
<dbReference type="Pfam" id="PF01636">
    <property type="entry name" value="APH"/>
    <property type="match status" value="1"/>
</dbReference>
<dbReference type="InterPro" id="IPR015947">
    <property type="entry name" value="PUA-like_sf"/>
</dbReference>
<organism evidence="4 5">
    <name type="scientific">Streptomyces viridiviolaceus</name>
    <dbReference type="NCBI Taxonomy" id="68282"/>
    <lineage>
        <taxon>Bacteria</taxon>
        <taxon>Bacillati</taxon>
        <taxon>Actinomycetota</taxon>
        <taxon>Actinomycetes</taxon>
        <taxon>Kitasatosporales</taxon>
        <taxon>Streptomycetaceae</taxon>
        <taxon>Streptomyces</taxon>
    </lineage>
</organism>